<dbReference type="InterPro" id="IPR004875">
    <property type="entry name" value="DDE_SF_endonuclease_dom"/>
</dbReference>
<dbReference type="AlphaFoldDB" id="A0AAD6UXC8"/>
<dbReference type="InterPro" id="IPR038765">
    <property type="entry name" value="Papain-like_cys_pep_sf"/>
</dbReference>
<evidence type="ECO:0000256" key="4">
    <source>
        <dbReference type="SAM" id="MobiDB-lite"/>
    </source>
</evidence>
<evidence type="ECO:0000256" key="3">
    <source>
        <dbReference type="ARBA" id="ARBA00022801"/>
    </source>
</evidence>
<comment type="similarity">
    <text evidence="1">Belongs to the peptidase C48 family.</text>
</comment>
<gene>
    <name evidence="6" type="ORF">GGX14DRAFT_672342</name>
</gene>
<dbReference type="Gene3D" id="3.40.395.10">
    <property type="entry name" value="Adenoviral Proteinase, Chain A"/>
    <property type="match status" value="1"/>
</dbReference>
<dbReference type="GO" id="GO:0008234">
    <property type="term" value="F:cysteine-type peptidase activity"/>
    <property type="evidence" value="ECO:0007669"/>
    <property type="project" value="InterPro"/>
</dbReference>
<protein>
    <recommendedName>
        <fullName evidence="5">Ubiquitin-like protease family profile domain-containing protein</fullName>
    </recommendedName>
</protein>
<feature type="compositionally biased region" description="Basic residues" evidence="4">
    <location>
        <begin position="417"/>
        <end position="431"/>
    </location>
</feature>
<evidence type="ECO:0000259" key="5">
    <source>
        <dbReference type="PROSITE" id="PS50600"/>
    </source>
</evidence>
<feature type="domain" description="Ubiquitin-like protease family profile" evidence="5">
    <location>
        <begin position="154"/>
        <end position="334"/>
    </location>
</feature>
<feature type="compositionally biased region" description="Basic and acidic residues" evidence="4">
    <location>
        <begin position="404"/>
        <end position="416"/>
    </location>
</feature>
<evidence type="ECO:0000256" key="2">
    <source>
        <dbReference type="ARBA" id="ARBA00022670"/>
    </source>
</evidence>
<dbReference type="Proteomes" id="UP001219525">
    <property type="component" value="Unassembled WGS sequence"/>
</dbReference>
<accession>A0AAD6UXC8</accession>
<evidence type="ECO:0000313" key="7">
    <source>
        <dbReference type="Proteomes" id="UP001219525"/>
    </source>
</evidence>
<evidence type="ECO:0000256" key="1">
    <source>
        <dbReference type="ARBA" id="ARBA00005234"/>
    </source>
</evidence>
<dbReference type="SUPFAM" id="SSF54001">
    <property type="entry name" value="Cysteine proteinases"/>
    <property type="match status" value="1"/>
</dbReference>
<comment type="caution">
    <text evidence="6">The sequence shown here is derived from an EMBL/GenBank/DDBJ whole genome shotgun (WGS) entry which is preliminary data.</text>
</comment>
<feature type="compositionally biased region" description="Acidic residues" evidence="4">
    <location>
        <begin position="981"/>
        <end position="996"/>
    </location>
</feature>
<dbReference type="GO" id="GO:0003676">
    <property type="term" value="F:nucleic acid binding"/>
    <property type="evidence" value="ECO:0007669"/>
    <property type="project" value="InterPro"/>
</dbReference>
<evidence type="ECO:0000313" key="6">
    <source>
        <dbReference type="EMBL" id="KAJ7196687.1"/>
    </source>
</evidence>
<dbReference type="GO" id="GO:0006508">
    <property type="term" value="P:proteolysis"/>
    <property type="evidence" value="ECO:0007669"/>
    <property type="project" value="UniProtKB-KW"/>
</dbReference>
<dbReference type="Pfam" id="PF03184">
    <property type="entry name" value="DDE_1"/>
    <property type="match status" value="1"/>
</dbReference>
<dbReference type="PROSITE" id="PS50600">
    <property type="entry name" value="ULP_PROTEASE"/>
    <property type="match status" value="1"/>
</dbReference>
<keyword evidence="3" id="KW-0378">Hydrolase</keyword>
<proteinExistence type="inferred from homology"/>
<feature type="region of interest" description="Disordered" evidence="4">
    <location>
        <begin position="379"/>
        <end position="433"/>
    </location>
</feature>
<dbReference type="InterPro" id="IPR003653">
    <property type="entry name" value="Peptidase_C48_C"/>
</dbReference>
<dbReference type="EMBL" id="JARJCW010000082">
    <property type="protein sequence ID" value="KAJ7196687.1"/>
    <property type="molecule type" value="Genomic_DNA"/>
</dbReference>
<keyword evidence="7" id="KW-1185">Reference proteome</keyword>
<sequence>MRNPDLRKRLEIPAALMERMFPNSNGTVEEFLCHRLPYGQTKTSKVKSNLNLYLSDTPPTCTVFDPTAFSTPPLPIINALIKTLENSDDAMAYQSIAFAHLPTHKETYPLYFLTYWVELPALRQKQEAWKTAVDSLRKRAARDGSGQAEKLAGRMLRLRWDSTLRGFDECGPLDGLLKLCGKAWLETSQVNQMLEIIEKETHPSIHGIRILPSDHAQRILSLYDDEEDDYDTNPCYADLHEQGIDLTVGDIQEAATVANINRNHWVALVVDFPEKRVMYGDSLQGDVHPKLQAAYNSWISRYDATEFQWASLPITPQPDGCNCAIFAVNAVAHRIDGRKYPLLGTDTSGGPGERLRMLEKILDVHESTVHHSVHEPEWNADTHIPNRASNTRLRDDDDATGVAEKSRPARHIEERYKKKNRTHNSGRKKTRETRDRVYTNWMSPFLWSQILVAGRVTKDIQGLSATKTVAHLKKTDPSTFAGLYPSTVQGWFSRLEDGTRVWSEAVLERAQNQAHTPGHDRGGRKGALSAYPELVEAITERLTRLREAAAPLNLVAVRAILVAMINKEAPEIFDRRYADGSYFKVSDSFCRTFLRKALGWSERKATKAAQKLPRNWEDQCERAILRRAQMIKAEDIPAELIVNSDQTGVVYSPGGKLTWTPRGSRQVAVIGAEERRAFTALLAISGSGEVLPIQAIFTGLTSESCPKSNAENYKDCIDAKFRFRPSGTKTYWSNHETMHDFVDNILAPFFDEQKKRLGLEPDQKSLWILDVWSVQRSKQFRNWMRTHHPNILFDFIPGGCTGVGQPLGVGINRPFKQAIKNCYHAFVVDNLMRQLDDGTELHFDTHIGPLRQACVHWLWDAYTIINNPALVKKAFAMCKVREWDLSYECLTSPRIRSRLRKEQSEKTAFWDELQSNTLPADDENDVAEDQMPRVDMDEEDGPDDSDISPGAVIADVTGIKKRRRVAKKPDGVGLCSAAAAEDPEAEVGPDDLEGEKEDSKLGRSKRLRKVTRRYLDWLNDDDSEEEDEVEE</sequence>
<dbReference type="Pfam" id="PF02902">
    <property type="entry name" value="Peptidase_C48"/>
    <property type="match status" value="1"/>
</dbReference>
<dbReference type="GO" id="GO:0019783">
    <property type="term" value="F:ubiquitin-like protein peptidase activity"/>
    <property type="evidence" value="ECO:0007669"/>
    <property type="project" value="UniProtKB-ARBA"/>
</dbReference>
<feature type="region of interest" description="Disordered" evidence="4">
    <location>
        <begin position="964"/>
        <end position="1003"/>
    </location>
</feature>
<reference evidence="6" key="1">
    <citation type="submission" date="2023-03" db="EMBL/GenBank/DDBJ databases">
        <title>Massive genome expansion in bonnet fungi (Mycena s.s.) driven by repeated elements and novel gene families across ecological guilds.</title>
        <authorList>
            <consortium name="Lawrence Berkeley National Laboratory"/>
            <person name="Harder C.B."/>
            <person name="Miyauchi S."/>
            <person name="Viragh M."/>
            <person name="Kuo A."/>
            <person name="Thoen E."/>
            <person name="Andreopoulos B."/>
            <person name="Lu D."/>
            <person name="Skrede I."/>
            <person name="Drula E."/>
            <person name="Henrissat B."/>
            <person name="Morin E."/>
            <person name="Kohler A."/>
            <person name="Barry K."/>
            <person name="LaButti K."/>
            <person name="Morin E."/>
            <person name="Salamov A."/>
            <person name="Lipzen A."/>
            <person name="Mereny Z."/>
            <person name="Hegedus B."/>
            <person name="Baldrian P."/>
            <person name="Stursova M."/>
            <person name="Weitz H."/>
            <person name="Taylor A."/>
            <person name="Grigoriev I.V."/>
            <person name="Nagy L.G."/>
            <person name="Martin F."/>
            <person name="Kauserud H."/>
        </authorList>
    </citation>
    <scope>NUCLEOTIDE SEQUENCE</scope>
    <source>
        <strain evidence="6">9144</strain>
    </source>
</reference>
<keyword evidence="2" id="KW-0645">Protease</keyword>
<organism evidence="6 7">
    <name type="scientific">Mycena pura</name>
    <dbReference type="NCBI Taxonomy" id="153505"/>
    <lineage>
        <taxon>Eukaryota</taxon>
        <taxon>Fungi</taxon>
        <taxon>Dikarya</taxon>
        <taxon>Basidiomycota</taxon>
        <taxon>Agaricomycotina</taxon>
        <taxon>Agaricomycetes</taxon>
        <taxon>Agaricomycetidae</taxon>
        <taxon>Agaricales</taxon>
        <taxon>Marasmiineae</taxon>
        <taxon>Mycenaceae</taxon>
        <taxon>Mycena</taxon>
    </lineage>
</organism>
<name>A0AAD6UXC8_9AGAR</name>